<evidence type="ECO:0000313" key="6">
    <source>
        <dbReference type="Proteomes" id="UP000698242"/>
    </source>
</evidence>
<evidence type="ECO:0000313" key="5">
    <source>
        <dbReference type="EMBL" id="KAF0676191.1"/>
    </source>
</evidence>
<dbReference type="InterPro" id="IPR036693">
    <property type="entry name" value="TF_LuxR_autoind-bd_dom_sf"/>
</dbReference>
<evidence type="ECO:0000256" key="3">
    <source>
        <dbReference type="ARBA" id="ARBA00023163"/>
    </source>
</evidence>
<dbReference type="SMART" id="SM00421">
    <property type="entry name" value="HTH_LUXR"/>
    <property type="match status" value="1"/>
</dbReference>
<dbReference type="RefSeq" id="WP_236549734.1">
    <property type="nucleotide sequence ID" value="NZ_APKE01000016.1"/>
</dbReference>
<dbReference type="EMBL" id="APKE01000016">
    <property type="protein sequence ID" value="KAF0676191.1"/>
    <property type="molecule type" value="Genomic_DNA"/>
</dbReference>
<dbReference type="InterPro" id="IPR036388">
    <property type="entry name" value="WH-like_DNA-bd_sf"/>
</dbReference>
<keyword evidence="2" id="KW-0238">DNA-binding</keyword>
<dbReference type="InterPro" id="IPR016032">
    <property type="entry name" value="Sig_transdc_resp-reg_C-effctor"/>
</dbReference>
<reference evidence="5" key="1">
    <citation type="submission" date="2013-03" db="EMBL/GenBank/DDBJ databases">
        <title>Genome Sequence of the Profundibacterium mesophilum strain KAUST100406-0324T from Red Sea, a novel genus in the family Rhodobacteraceae.</title>
        <authorList>
            <person name="Essack M."/>
            <person name="Alam I."/>
            <person name="Lafi F."/>
            <person name="Alawi W."/>
            <person name="Kamanu F."/>
            <person name="Al-Suwailem A."/>
            <person name="Lee O.O."/>
            <person name="Xu Y."/>
            <person name="Bajic V."/>
            <person name="Qian P.-Y."/>
            <person name="Archer J."/>
        </authorList>
    </citation>
    <scope>NUCLEOTIDE SEQUENCE</scope>
    <source>
        <strain evidence="5">KAUST100406-0324</strain>
    </source>
</reference>
<evidence type="ECO:0000256" key="1">
    <source>
        <dbReference type="ARBA" id="ARBA00023015"/>
    </source>
</evidence>
<dbReference type="Gene3D" id="1.10.10.10">
    <property type="entry name" value="Winged helix-like DNA-binding domain superfamily/Winged helix DNA-binding domain"/>
    <property type="match status" value="1"/>
</dbReference>
<keyword evidence="1" id="KW-0805">Transcription regulation</keyword>
<dbReference type="Gene3D" id="3.30.450.80">
    <property type="entry name" value="Transcription factor LuxR-like, autoinducer-binding domain"/>
    <property type="match status" value="1"/>
</dbReference>
<sequence>MEHDLIQSELDKLAALTTAGYFAALHIRFTSPVHQFMTYGEDWVQHYTAQGYVMRDPAVAWAFSTTGAVRWSDPDLPDPFEIFADAARHGLKFGTTVSVGAIGSRSVISSARGDREHTDEEIGELERIGARLHDLTPPKVALTNAQLAALSHIAAGHRHTSAAAELGISESALKLRLASARERLQARTTAEAVRRAKESGLI</sequence>
<organism evidence="5 6">
    <name type="scientific">Profundibacterium mesophilum KAUST100406-0324</name>
    <dbReference type="NCBI Taxonomy" id="1037889"/>
    <lineage>
        <taxon>Bacteria</taxon>
        <taxon>Pseudomonadati</taxon>
        <taxon>Pseudomonadota</taxon>
        <taxon>Alphaproteobacteria</taxon>
        <taxon>Rhodobacterales</taxon>
        <taxon>Roseobacteraceae</taxon>
        <taxon>Profundibacterium</taxon>
    </lineage>
</organism>
<gene>
    <name evidence="5" type="primary">solR</name>
    <name evidence="5" type="ORF">PMES_01511</name>
</gene>
<dbReference type="SUPFAM" id="SSF75516">
    <property type="entry name" value="Pheromone-binding domain of LuxR-like quorum-sensing transcription factors"/>
    <property type="match status" value="1"/>
</dbReference>
<dbReference type="Proteomes" id="UP000698242">
    <property type="component" value="Unassembled WGS sequence"/>
</dbReference>
<protein>
    <submittedName>
        <fullName evidence="5">Transcriptional regulator LuxR family protein</fullName>
    </submittedName>
</protein>
<keyword evidence="6" id="KW-1185">Reference proteome</keyword>
<name>A0A921NPM9_9RHOB</name>
<dbReference type="GO" id="GO:0006355">
    <property type="term" value="P:regulation of DNA-templated transcription"/>
    <property type="evidence" value="ECO:0007669"/>
    <property type="project" value="InterPro"/>
</dbReference>
<proteinExistence type="predicted"/>
<comment type="caution">
    <text evidence="5">The sequence shown here is derived from an EMBL/GenBank/DDBJ whole genome shotgun (WGS) entry which is preliminary data.</text>
</comment>
<feature type="domain" description="HTH luxR-type" evidence="4">
    <location>
        <begin position="139"/>
        <end position="196"/>
    </location>
</feature>
<dbReference type="InterPro" id="IPR000792">
    <property type="entry name" value="Tscrpt_reg_LuxR_C"/>
</dbReference>
<dbReference type="InterPro" id="IPR005143">
    <property type="entry name" value="TF_LuxR_autoind-bd_dom"/>
</dbReference>
<dbReference type="AlphaFoldDB" id="A0A921NPM9"/>
<keyword evidence="3" id="KW-0804">Transcription</keyword>
<dbReference type="SUPFAM" id="SSF46894">
    <property type="entry name" value="C-terminal effector domain of the bipartite response regulators"/>
    <property type="match status" value="1"/>
</dbReference>
<accession>A0A921NPM9</accession>
<dbReference type="GO" id="GO:0003677">
    <property type="term" value="F:DNA binding"/>
    <property type="evidence" value="ECO:0007669"/>
    <property type="project" value="UniProtKB-KW"/>
</dbReference>
<evidence type="ECO:0000256" key="2">
    <source>
        <dbReference type="ARBA" id="ARBA00023125"/>
    </source>
</evidence>
<evidence type="ECO:0000259" key="4">
    <source>
        <dbReference type="SMART" id="SM00421"/>
    </source>
</evidence>
<dbReference type="Pfam" id="PF03472">
    <property type="entry name" value="Autoind_bind"/>
    <property type="match status" value="1"/>
</dbReference>